<dbReference type="EMBL" id="JAOWKX010000004">
    <property type="protein sequence ID" value="MCV2884727.1"/>
    <property type="molecule type" value="Genomic_DNA"/>
</dbReference>
<proteinExistence type="predicted"/>
<evidence type="ECO:0000313" key="3">
    <source>
        <dbReference type="Proteomes" id="UP001652504"/>
    </source>
</evidence>
<feature type="compositionally biased region" description="Basic and acidic residues" evidence="1">
    <location>
        <begin position="66"/>
        <end position="85"/>
    </location>
</feature>
<protein>
    <recommendedName>
        <fullName evidence="4">GerMN domain-containing protein</fullName>
    </recommendedName>
</protein>
<name>A0ABT3A7S6_9ALTE</name>
<evidence type="ECO:0000313" key="2">
    <source>
        <dbReference type="EMBL" id="MCV2884727.1"/>
    </source>
</evidence>
<reference evidence="2 3" key="1">
    <citation type="submission" date="2022-10" db="EMBL/GenBank/DDBJ databases">
        <title>Aestuariibacter sp. AA17 isolated from Montipora capitata coral fragment.</title>
        <authorList>
            <person name="Emsley S.A."/>
            <person name="Pfannmuller K.M."/>
            <person name="Loughran R.M."/>
            <person name="Shlafstein M."/>
            <person name="Papke E."/>
            <person name="Saw J.H."/>
            <person name="Ushijima B."/>
            <person name="Videau P."/>
        </authorList>
    </citation>
    <scope>NUCLEOTIDE SEQUENCE [LARGE SCALE GENOMIC DNA]</scope>
    <source>
        <strain evidence="2 3">AA17</strain>
    </source>
</reference>
<accession>A0ABT3A7S6</accession>
<organism evidence="2 3">
    <name type="scientific">Fluctibacter corallii</name>
    <dbReference type="NCBI Taxonomy" id="2984329"/>
    <lineage>
        <taxon>Bacteria</taxon>
        <taxon>Pseudomonadati</taxon>
        <taxon>Pseudomonadota</taxon>
        <taxon>Gammaproteobacteria</taxon>
        <taxon>Alteromonadales</taxon>
        <taxon>Alteromonadaceae</taxon>
        <taxon>Fluctibacter</taxon>
    </lineage>
</organism>
<comment type="caution">
    <text evidence="2">The sequence shown here is derived from an EMBL/GenBank/DDBJ whole genome shotgun (WGS) entry which is preliminary data.</text>
</comment>
<keyword evidence="3" id="KW-1185">Reference proteome</keyword>
<sequence length="232" mass="25386">MKGMSLALVIIVVSFFVIRSGVFPSLYEGDTREIAGPALESASKEGHGDAFVANGRTDDAQNIAPKEQEAEGRYSQEPPKTSEHERAYASIFPDAVFASGEALNQVFLSPENRVYRKTLDTLFTGNALSELVPKLADMPKTHLSATREHALIAEVDDMLGNEYFDLEAACAGKICLVTFNYVSDISNDSLVDLANFDKNFSFTAFEDNAEDGVKTLKAIYIETDDPSRLALQ</sequence>
<dbReference type="Proteomes" id="UP001652504">
    <property type="component" value="Unassembled WGS sequence"/>
</dbReference>
<dbReference type="RefSeq" id="WP_263712014.1">
    <property type="nucleotide sequence ID" value="NZ_JAOWKX010000004.1"/>
</dbReference>
<evidence type="ECO:0008006" key="4">
    <source>
        <dbReference type="Google" id="ProtNLM"/>
    </source>
</evidence>
<gene>
    <name evidence="2" type="ORF">OE749_08465</name>
</gene>
<evidence type="ECO:0000256" key="1">
    <source>
        <dbReference type="SAM" id="MobiDB-lite"/>
    </source>
</evidence>
<feature type="region of interest" description="Disordered" evidence="1">
    <location>
        <begin position="39"/>
        <end position="85"/>
    </location>
</feature>